<accession>A0A2H6K777</accession>
<name>A0A2H6K777_9APIC</name>
<comment type="caution">
    <text evidence="1">The sequence shown here is derived from an EMBL/GenBank/DDBJ whole genome shotgun (WGS) entry which is preliminary data.</text>
</comment>
<organism evidence="1 2">
    <name type="scientific">Babesia ovata</name>
    <dbReference type="NCBI Taxonomy" id="189622"/>
    <lineage>
        <taxon>Eukaryota</taxon>
        <taxon>Sar</taxon>
        <taxon>Alveolata</taxon>
        <taxon>Apicomplexa</taxon>
        <taxon>Aconoidasida</taxon>
        <taxon>Piroplasmida</taxon>
        <taxon>Babesiidae</taxon>
        <taxon>Babesia</taxon>
    </lineage>
</organism>
<proteinExistence type="predicted"/>
<dbReference type="AlphaFoldDB" id="A0A2H6K777"/>
<evidence type="ECO:0000313" key="2">
    <source>
        <dbReference type="Proteomes" id="UP000236319"/>
    </source>
</evidence>
<sequence length="943" mass="103733">MTLHDVDISRVTDETTGQIIDNVTYPLYQVVDHELGELAGHTLGGGGEPKTQIGQLVTEALEAVVAMDESLKRDLKDVKDKIKNGITDVITRLEVEKLDQKVKDDLGTLKGNIMKLNQQVKDDDSDDNIVGGQLKALKTQKTILDNTTSKEHGSIARETGLLESKFQTAIQGPLNKKVKAVDTAIGKLGGKFTGIQSEEDKRTIAGIFEHIKGKVGKIKGDKGNGEWRGNTGSGMDGVQSAVEQYYSALSGQNAFYQRVQGWLDAIWGKKGEQKKDRNLQAWLKAWIERKGVNLSRVQPTVAGGESAIDKFRGAVINAINKHFNDDQTAAEGKVKEVKKDNSIQNSITAVKEGCKHFVEKLDEKFKDSDDLLESVAKEILPKVANNQQNSRNEDQIKKFIKFTLPALRATVYQVAEELHSVLLGNGTATINIADLLDKAKKATEELDGQLTAATKNGPSPPAPEAGTAQAVDKRLEAVRDEVNTNITNKFKSNVINQLEIEVKKLPDAVKEFDEKAQAQIKAAAKKAITEAAGQIKEANGKIEFNDDFMKQFKETYEPIKTDLQKQLEQKVYDQLPKAGGTKENTHVKLQGAPNINSYNGHVGRKHIEDLKSGDTLKGIKSGGSLPLAIGKIKDEGLKPFGENGVKDILNAGAKTFTGPFDTIKEQLGEIKKLVSDDVKFMDDDKKRGVKNYLNSLRSMFNKTSWVHAVPGLDAIKTSIEALQKTPFTTQPEEIEKAVKAIKAELGVLRGKLKKDGGVPKDGVIDVLADLKGAGFENKIGWTPNGQSLSGLGKIESDLQKENDELPRQTKIIGEAMEILAKEIKDILRDVGMKLDHNAIPNGDEVLYYLRRLERKLGKGKVKDSDNLQQIQKAIQKLHDDPFSTHPTKIGEANDLIKQELTALRGVLQGDKDSEEDVIDTLKILQNAGLGDKDWKKRLKYERA</sequence>
<reference evidence="1 2" key="1">
    <citation type="journal article" date="2017" name="BMC Genomics">
        <title>Whole-genome assembly of Babesia ovata and comparative genomics between closely related pathogens.</title>
        <authorList>
            <person name="Yamagishi J."/>
            <person name="Asada M."/>
            <person name="Hakimi H."/>
            <person name="Tanaka T.Q."/>
            <person name="Sugimoto C."/>
            <person name="Kawazu S."/>
        </authorList>
    </citation>
    <scope>NUCLEOTIDE SEQUENCE [LARGE SCALE GENOMIC DNA]</scope>
    <source>
        <strain evidence="1 2">Miyake</strain>
    </source>
</reference>
<keyword evidence="2" id="KW-1185">Reference proteome</keyword>
<dbReference type="EMBL" id="BDSA01000001">
    <property type="protein sequence ID" value="GBE58840.1"/>
    <property type="molecule type" value="Genomic_DNA"/>
</dbReference>
<protein>
    <submittedName>
        <fullName evidence="1">Extracellular matrix-binding ebh, putative</fullName>
    </submittedName>
</protein>
<gene>
    <name evidence="1" type="ORF">BOVATA_003330</name>
</gene>
<evidence type="ECO:0000313" key="1">
    <source>
        <dbReference type="EMBL" id="GBE58840.1"/>
    </source>
</evidence>
<dbReference type="VEuPathDB" id="PiroplasmaDB:BOVATA_003330"/>
<dbReference type="GeneID" id="39872610"/>
<dbReference type="RefSeq" id="XP_028865083.1">
    <property type="nucleotide sequence ID" value="XM_029009250.1"/>
</dbReference>
<dbReference type="Proteomes" id="UP000236319">
    <property type="component" value="Unassembled WGS sequence"/>
</dbReference>